<keyword evidence="7" id="KW-1185">Reference proteome</keyword>
<dbReference type="SUPFAM" id="SSF55781">
    <property type="entry name" value="GAF domain-like"/>
    <property type="match status" value="1"/>
</dbReference>
<proteinExistence type="predicted"/>
<reference evidence="6 7" key="1">
    <citation type="submission" date="2024-02" db="EMBL/GenBank/DDBJ databases">
        <title>Genome sequence of Aquincola sp. MAHUQ-54.</title>
        <authorList>
            <person name="Huq M.A."/>
        </authorList>
    </citation>
    <scope>NUCLEOTIDE SEQUENCE [LARGE SCALE GENOMIC DNA]</scope>
    <source>
        <strain evidence="6 7">MAHUQ-54</strain>
    </source>
</reference>
<dbReference type="PANTHER" id="PTHR30136">
    <property type="entry name" value="HELIX-TURN-HELIX TRANSCRIPTIONAL REGULATOR, ICLR FAMILY"/>
    <property type="match status" value="1"/>
</dbReference>
<evidence type="ECO:0000256" key="3">
    <source>
        <dbReference type="ARBA" id="ARBA00023163"/>
    </source>
</evidence>
<evidence type="ECO:0000256" key="1">
    <source>
        <dbReference type="ARBA" id="ARBA00023015"/>
    </source>
</evidence>
<dbReference type="PANTHER" id="PTHR30136:SF33">
    <property type="entry name" value="TRANSCRIPTIONAL REGULATORY PROTEIN"/>
    <property type="match status" value="1"/>
</dbReference>
<dbReference type="AlphaFoldDB" id="A0AAW9Q4R7"/>
<dbReference type="Gene3D" id="1.10.10.10">
    <property type="entry name" value="Winged helix-like DNA-binding domain superfamily/Winged helix DNA-binding domain"/>
    <property type="match status" value="1"/>
</dbReference>
<dbReference type="GO" id="GO:0045892">
    <property type="term" value="P:negative regulation of DNA-templated transcription"/>
    <property type="evidence" value="ECO:0007669"/>
    <property type="project" value="TreeGrafter"/>
</dbReference>
<dbReference type="InterPro" id="IPR036388">
    <property type="entry name" value="WH-like_DNA-bd_sf"/>
</dbReference>
<keyword evidence="3" id="KW-0804">Transcription</keyword>
<dbReference type="InterPro" id="IPR036390">
    <property type="entry name" value="WH_DNA-bd_sf"/>
</dbReference>
<name>A0AAW9Q4R7_9BURK</name>
<evidence type="ECO:0000313" key="7">
    <source>
        <dbReference type="Proteomes" id="UP001336250"/>
    </source>
</evidence>
<dbReference type="InterPro" id="IPR050707">
    <property type="entry name" value="HTH_MetabolicPath_Reg"/>
</dbReference>
<organism evidence="6 7">
    <name type="scientific">Aquincola agrisoli</name>
    <dbReference type="NCBI Taxonomy" id="3119538"/>
    <lineage>
        <taxon>Bacteria</taxon>
        <taxon>Pseudomonadati</taxon>
        <taxon>Pseudomonadota</taxon>
        <taxon>Betaproteobacteria</taxon>
        <taxon>Burkholderiales</taxon>
        <taxon>Sphaerotilaceae</taxon>
        <taxon>Aquincola</taxon>
    </lineage>
</organism>
<dbReference type="InterPro" id="IPR029016">
    <property type="entry name" value="GAF-like_dom_sf"/>
</dbReference>
<dbReference type="EMBL" id="JAZIBG010000003">
    <property type="protein sequence ID" value="MEF7612360.1"/>
    <property type="molecule type" value="Genomic_DNA"/>
</dbReference>
<dbReference type="Proteomes" id="UP001336250">
    <property type="component" value="Unassembled WGS sequence"/>
</dbReference>
<dbReference type="SUPFAM" id="SSF46785">
    <property type="entry name" value="Winged helix' DNA-binding domain"/>
    <property type="match status" value="1"/>
</dbReference>
<dbReference type="GO" id="GO:0003677">
    <property type="term" value="F:DNA binding"/>
    <property type="evidence" value="ECO:0007669"/>
    <property type="project" value="UniProtKB-KW"/>
</dbReference>
<protein>
    <submittedName>
        <fullName evidence="6">IclR family transcriptional regulator</fullName>
    </submittedName>
</protein>
<gene>
    <name evidence="6" type="ORF">V4F39_00465</name>
</gene>
<keyword evidence="1" id="KW-0805">Transcription regulation</keyword>
<evidence type="ECO:0000256" key="2">
    <source>
        <dbReference type="ARBA" id="ARBA00023125"/>
    </source>
</evidence>
<dbReference type="PROSITE" id="PS51077">
    <property type="entry name" value="HTH_ICLR"/>
    <property type="match status" value="1"/>
</dbReference>
<keyword evidence="2" id="KW-0238">DNA-binding</keyword>
<evidence type="ECO:0000259" key="4">
    <source>
        <dbReference type="PROSITE" id="PS51077"/>
    </source>
</evidence>
<feature type="domain" description="HTH iclR-type" evidence="4">
    <location>
        <begin position="20"/>
        <end position="82"/>
    </location>
</feature>
<dbReference type="SMART" id="SM00346">
    <property type="entry name" value="HTH_ICLR"/>
    <property type="match status" value="1"/>
</dbReference>
<feature type="domain" description="IclR-ED" evidence="5">
    <location>
        <begin position="83"/>
        <end position="265"/>
    </location>
</feature>
<sequence length="268" mass="29100">MSRRRLAPQAPEAAQDRRFVTALARGLEVLRCFGTRERWLSHQEIARRSGLPQATVSRMTFTLTQLGYLRHRAETGQYALAGGVLALGFSMLTNFDLGRVARPVMQALADRFEVAVSMGLRHGLQMVYVAHCRGGNRLTLGLDVGARLPLADTAMGRSLLCSLPQAEREGLCERLAQADAEGWPRQREGLARALRQYAAQGFVTSEREWEPQISAVGVPVLVGDGRPPLALTIGGPSSYLTRSTLEAMGAALAVAAAEIRALIHGGDW</sequence>
<evidence type="ECO:0000313" key="6">
    <source>
        <dbReference type="EMBL" id="MEF7612360.1"/>
    </source>
</evidence>
<dbReference type="PROSITE" id="PS51078">
    <property type="entry name" value="ICLR_ED"/>
    <property type="match status" value="1"/>
</dbReference>
<accession>A0AAW9Q4R7</accession>
<evidence type="ECO:0000259" key="5">
    <source>
        <dbReference type="PROSITE" id="PS51078"/>
    </source>
</evidence>
<dbReference type="GO" id="GO:0003700">
    <property type="term" value="F:DNA-binding transcription factor activity"/>
    <property type="evidence" value="ECO:0007669"/>
    <property type="project" value="TreeGrafter"/>
</dbReference>
<dbReference type="InterPro" id="IPR014757">
    <property type="entry name" value="Tscrpt_reg_IclR_C"/>
</dbReference>
<dbReference type="Pfam" id="PF09339">
    <property type="entry name" value="HTH_IclR"/>
    <property type="match status" value="1"/>
</dbReference>
<dbReference type="Pfam" id="PF01614">
    <property type="entry name" value="IclR_C"/>
    <property type="match status" value="1"/>
</dbReference>
<dbReference type="RefSeq" id="WP_332287260.1">
    <property type="nucleotide sequence ID" value="NZ_JAZIBG010000003.1"/>
</dbReference>
<dbReference type="Gene3D" id="3.30.450.40">
    <property type="match status" value="1"/>
</dbReference>
<dbReference type="InterPro" id="IPR005471">
    <property type="entry name" value="Tscrpt_reg_IclR_N"/>
</dbReference>
<comment type="caution">
    <text evidence="6">The sequence shown here is derived from an EMBL/GenBank/DDBJ whole genome shotgun (WGS) entry which is preliminary data.</text>
</comment>